<dbReference type="Proteomes" id="UP000290289">
    <property type="component" value="Chromosome 2"/>
</dbReference>
<reference evidence="1 2" key="1">
    <citation type="submission" date="2018-10" db="EMBL/GenBank/DDBJ databases">
        <title>A high-quality apple genome assembly.</title>
        <authorList>
            <person name="Hu J."/>
        </authorList>
    </citation>
    <scope>NUCLEOTIDE SEQUENCE [LARGE SCALE GENOMIC DNA]</scope>
    <source>
        <strain evidence="2">cv. HFTH1</strain>
        <tissue evidence="1">Young leaf</tissue>
    </source>
</reference>
<evidence type="ECO:0000313" key="2">
    <source>
        <dbReference type="Proteomes" id="UP000290289"/>
    </source>
</evidence>
<gene>
    <name evidence="1" type="ORF">DVH24_026010</name>
</gene>
<comment type="caution">
    <text evidence="1">The sequence shown here is derived from an EMBL/GenBank/DDBJ whole genome shotgun (WGS) entry which is preliminary data.</text>
</comment>
<dbReference type="SUPFAM" id="SSF48264">
    <property type="entry name" value="Cytochrome P450"/>
    <property type="match status" value="1"/>
</dbReference>
<dbReference type="AlphaFoldDB" id="A0A498KKA8"/>
<dbReference type="GO" id="GO:0005506">
    <property type="term" value="F:iron ion binding"/>
    <property type="evidence" value="ECO:0007669"/>
    <property type="project" value="InterPro"/>
</dbReference>
<keyword evidence="2" id="KW-1185">Reference proteome</keyword>
<name>A0A498KKA8_MALDO</name>
<dbReference type="GO" id="GO:0020037">
    <property type="term" value="F:heme binding"/>
    <property type="evidence" value="ECO:0007669"/>
    <property type="project" value="InterPro"/>
</dbReference>
<protein>
    <submittedName>
        <fullName evidence="1">Uncharacterized protein</fullName>
    </submittedName>
</protein>
<sequence>MRRTHDAGECNLLLSAAFGLHNAGYFPHPSIHVDYSSATTTNKTPSPPSPPKLPIIRNLHQLGLALSCFYTLEAAREITKIRDLTFSGRPNSTIFKKLLNTTAPGLHFSVWNIKSICVFSFCERRGNKIYGQQHEAIVVISFEFKQNVYETN</sequence>
<dbReference type="GO" id="GO:0004497">
    <property type="term" value="F:monooxygenase activity"/>
    <property type="evidence" value="ECO:0007669"/>
    <property type="project" value="InterPro"/>
</dbReference>
<evidence type="ECO:0000313" key="1">
    <source>
        <dbReference type="EMBL" id="RXI06874.1"/>
    </source>
</evidence>
<organism evidence="1 2">
    <name type="scientific">Malus domestica</name>
    <name type="common">Apple</name>
    <name type="synonym">Pyrus malus</name>
    <dbReference type="NCBI Taxonomy" id="3750"/>
    <lineage>
        <taxon>Eukaryota</taxon>
        <taxon>Viridiplantae</taxon>
        <taxon>Streptophyta</taxon>
        <taxon>Embryophyta</taxon>
        <taxon>Tracheophyta</taxon>
        <taxon>Spermatophyta</taxon>
        <taxon>Magnoliopsida</taxon>
        <taxon>eudicotyledons</taxon>
        <taxon>Gunneridae</taxon>
        <taxon>Pentapetalae</taxon>
        <taxon>rosids</taxon>
        <taxon>fabids</taxon>
        <taxon>Rosales</taxon>
        <taxon>Rosaceae</taxon>
        <taxon>Amygdaloideae</taxon>
        <taxon>Maleae</taxon>
        <taxon>Malus</taxon>
    </lineage>
</organism>
<dbReference type="InterPro" id="IPR036396">
    <property type="entry name" value="Cyt_P450_sf"/>
</dbReference>
<dbReference type="GO" id="GO:0016705">
    <property type="term" value="F:oxidoreductase activity, acting on paired donors, with incorporation or reduction of molecular oxygen"/>
    <property type="evidence" value="ECO:0007669"/>
    <property type="project" value="InterPro"/>
</dbReference>
<dbReference type="EMBL" id="RDQH01000328">
    <property type="protein sequence ID" value="RXI06874.1"/>
    <property type="molecule type" value="Genomic_DNA"/>
</dbReference>
<proteinExistence type="predicted"/>
<accession>A0A498KKA8</accession>